<organism evidence="2 3">
    <name type="scientific">Trichoderma longibrachiatum ATCC 18648</name>
    <dbReference type="NCBI Taxonomy" id="983965"/>
    <lineage>
        <taxon>Eukaryota</taxon>
        <taxon>Fungi</taxon>
        <taxon>Dikarya</taxon>
        <taxon>Ascomycota</taxon>
        <taxon>Pezizomycotina</taxon>
        <taxon>Sordariomycetes</taxon>
        <taxon>Hypocreomycetidae</taxon>
        <taxon>Hypocreales</taxon>
        <taxon>Hypocreaceae</taxon>
        <taxon>Trichoderma</taxon>
    </lineage>
</organism>
<dbReference type="PANTHER" id="PTHR46082">
    <property type="entry name" value="ATP/GTP-BINDING PROTEIN-RELATED"/>
    <property type="match status" value="1"/>
</dbReference>
<evidence type="ECO:0000313" key="2">
    <source>
        <dbReference type="EMBL" id="PTB80701.1"/>
    </source>
</evidence>
<gene>
    <name evidence="2" type="ORF">M440DRAFT_1428318</name>
</gene>
<dbReference type="Pfam" id="PF01048">
    <property type="entry name" value="PNP_UDP_1"/>
    <property type="match status" value="1"/>
</dbReference>
<dbReference type="OrthoDB" id="4900214at2759"/>
<dbReference type="PANTHER" id="PTHR46082:SF11">
    <property type="entry name" value="AAA+ ATPASE DOMAIN-CONTAINING PROTEIN-RELATED"/>
    <property type="match status" value="1"/>
</dbReference>
<feature type="domain" description="Nucleoside phosphorylase" evidence="1">
    <location>
        <begin position="9"/>
        <end position="312"/>
    </location>
</feature>
<sequence length="335" mass="36678">MSDPSRYTVGWICALPTELVAAKAFLDEKHQPPSYVAKHDTNSYSLGSMGGHNVVIAVLPKNETGTASAAIVARDMVHSFPNIRVGLMVGIGGGAPSSEHDVRLGDVVVSMSEGAQGGVFQYDFGKTMQDQAFRYTRFLDQPPTVFRTTVNQLSTDMKFHRKMLEEAINDVLKASPMLRPDHHRPAPESDRLFRSDVVHPPVGGSCAQCCPADPSTMVARPARKVAKYSPAIHYGIIASANQVMKDAMIRDKLVKENNVLCFEMEAAGLMNHFPCLVVRGISDYSDSHKNDEWQGYAAMAAAAYAKALLRRIVPSQVEEVERIGKLLAQSQFFPA</sequence>
<dbReference type="STRING" id="983965.A0A2T4CGJ8"/>
<dbReference type="GO" id="GO:0009116">
    <property type="term" value="P:nucleoside metabolic process"/>
    <property type="evidence" value="ECO:0007669"/>
    <property type="project" value="InterPro"/>
</dbReference>
<dbReference type="InterPro" id="IPR000845">
    <property type="entry name" value="Nucleoside_phosphorylase_d"/>
</dbReference>
<dbReference type="Proteomes" id="UP000240760">
    <property type="component" value="Unassembled WGS sequence"/>
</dbReference>
<keyword evidence="3" id="KW-1185">Reference proteome</keyword>
<proteinExistence type="predicted"/>
<protein>
    <submittedName>
        <fullName evidence="2">Purine and uridine phosphorylase</fullName>
    </submittedName>
</protein>
<dbReference type="InterPro" id="IPR053137">
    <property type="entry name" value="NLR-like"/>
</dbReference>
<dbReference type="SUPFAM" id="SSF53167">
    <property type="entry name" value="Purine and uridine phosphorylases"/>
    <property type="match status" value="1"/>
</dbReference>
<dbReference type="AlphaFoldDB" id="A0A2T4CGJ8"/>
<dbReference type="Gene3D" id="3.40.50.1580">
    <property type="entry name" value="Nucleoside phosphorylase domain"/>
    <property type="match status" value="1"/>
</dbReference>
<reference evidence="2 3" key="1">
    <citation type="submission" date="2016-07" db="EMBL/GenBank/DDBJ databases">
        <title>Multiple horizontal gene transfer events from other fungi enriched the ability of initially mycotrophic Trichoderma (Ascomycota) to feed on dead plant biomass.</title>
        <authorList>
            <consortium name="DOE Joint Genome Institute"/>
            <person name="Aerts A."/>
            <person name="Atanasova L."/>
            <person name="Chenthamara K."/>
            <person name="Zhang J."/>
            <person name="Grujic M."/>
            <person name="Henrissat B."/>
            <person name="Kuo A."/>
            <person name="Salamov A."/>
            <person name="Lipzen A."/>
            <person name="Labutti K."/>
            <person name="Barry K."/>
            <person name="Miao Y."/>
            <person name="Rahimi M.J."/>
            <person name="Shen Q."/>
            <person name="Grigoriev I.V."/>
            <person name="Kubicek C.P."/>
            <person name="Druzhinina I.S."/>
        </authorList>
    </citation>
    <scope>NUCLEOTIDE SEQUENCE [LARGE SCALE GENOMIC DNA]</scope>
    <source>
        <strain evidence="2 3">ATCC 18648</strain>
    </source>
</reference>
<dbReference type="GO" id="GO:0003824">
    <property type="term" value="F:catalytic activity"/>
    <property type="evidence" value="ECO:0007669"/>
    <property type="project" value="InterPro"/>
</dbReference>
<accession>A0A2T4CGJ8</accession>
<dbReference type="EMBL" id="KZ679127">
    <property type="protein sequence ID" value="PTB80701.1"/>
    <property type="molecule type" value="Genomic_DNA"/>
</dbReference>
<evidence type="ECO:0000313" key="3">
    <source>
        <dbReference type="Proteomes" id="UP000240760"/>
    </source>
</evidence>
<dbReference type="InterPro" id="IPR035994">
    <property type="entry name" value="Nucleoside_phosphorylase_sf"/>
</dbReference>
<evidence type="ECO:0000259" key="1">
    <source>
        <dbReference type="Pfam" id="PF01048"/>
    </source>
</evidence>
<name>A0A2T4CGJ8_TRILO</name>